<accession>A0ABQ9WY67</accession>
<gene>
    <name evidence="1" type="ORF">BLNAU_20609</name>
</gene>
<name>A0ABQ9WY67_9EUKA</name>
<dbReference type="EMBL" id="JARBJD010000297">
    <property type="protein sequence ID" value="KAK2944461.1"/>
    <property type="molecule type" value="Genomic_DNA"/>
</dbReference>
<keyword evidence="2" id="KW-1185">Reference proteome</keyword>
<evidence type="ECO:0000313" key="2">
    <source>
        <dbReference type="Proteomes" id="UP001281761"/>
    </source>
</evidence>
<reference evidence="1 2" key="1">
    <citation type="journal article" date="2022" name="bioRxiv">
        <title>Genomics of Preaxostyla Flagellates Illuminates Evolutionary Transitions and the Path Towards Mitochondrial Loss.</title>
        <authorList>
            <person name="Novak L.V.F."/>
            <person name="Treitli S.C."/>
            <person name="Pyrih J."/>
            <person name="Halakuc P."/>
            <person name="Pipaliya S.V."/>
            <person name="Vacek V."/>
            <person name="Brzon O."/>
            <person name="Soukal P."/>
            <person name="Eme L."/>
            <person name="Dacks J.B."/>
            <person name="Karnkowska A."/>
            <person name="Elias M."/>
            <person name="Hampl V."/>
        </authorList>
    </citation>
    <scope>NUCLEOTIDE SEQUENCE [LARGE SCALE GENOMIC DNA]</scope>
    <source>
        <strain evidence="1">NAU3</strain>
        <tissue evidence="1">Gut</tissue>
    </source>
</reference>
<sequence>MHVRTGTLSSSVYVDTISHSATVSPHTLILFWSPVNTVPIPKPKKENRLHEKARNDELYECRAPLWIHQLVLKYLSIAGLYFD</sequence>
<organism evidence="1 2">
    <name type="scientific">Blattamonas nauphoetae</name>
    <dbReference type="NCBI Taxonomy" id="2049346"/>
    <lineage>
        <taxon>Eukaryota</taxon>
        <taxon>Metamonada</taxon>
        <taxon>Preaxostyla</taxon>
        <taxon>Oxymonadida</taxon>
        <taxon>Blattamonas</taxon>
    </lineage>
</organism>
<dbReference type="Proteomes" id="UP001281761">
    <property type="component" value="Unassembled WGS sequence"/>
</dbReference>
<proteinExistence type="predicted"/>
<comment type="caution">
    <text evidence="1">The sequence shown here is derived from an EMBL/GenBank/DDBJ whole genome shotgun (WGS) entry which is preliminary data.</text>
</comment>
<evidence type="ECO:0000313" key="1">
    <source>
        <dbReference type="EMBL" id="KAK2944461.1"/>
    </source>
</evidence>
<protein>
    <submittedName>
        <fullName evidence="1">Uncharacterized protein</fullName>
    </submittedName>
</protein>